<organism evidence="2 3">
    <name type="scientific">Stephanodiscus triporus</name>
    <dbReference type="NCBI Taxonomy" id="2934178"/>
    <lineage>
        <taxon>Eukaryota</taxon>
        <taxon>Sar</taxon>
        <taxon>Stramenopiles</taxon>
        <taxon>Ochrophyta</taxon>
        <taxon>Bacillariophyta</taxon>
        <taxon>Coscinodiscophyceae</taxon>
        <taxon>Thalassiosirophycidae</taxon>
        <taxon>Stephanodiscales</taxon>
        <taxon>Stephanodiscaceae</taxon>
        <taxon>Stephanodiscus</taxon>
    </lineage>
</organism>
<dbReference type="Proteomes" id="UP001530315">
    <property type="component" value="Unassembled WGS sequence"/>
</dbReference>
<feature type="compositionally biased region" description="Basic and acidic residues" evidence="1">
    <location>
        <begin position="70"/>
        <end position="79"/>
    </location>
</feature>
<dbReference type="AlphaFoldDB" id="A0ABD3QA69"/>
<gene>
    <name evidence="2" type="ORF">ACHAW5_005025</name>
</gene>
<name>A0ABD3QA69_9STRA</name>
<sequence length="79" mass="8583">MPSSSESLRNVLHDTCSPNRSDGVLRYERQWDRASLGSRRRRGDAEDGGDVDVAGGGGHSWPLLPLKSGGMDRVDSTSR</sequence>
<reference evidence="2 3" key="1">
    <citation type="submission" date="2024-10" db="EMBL/GenBank/DDBJ databases">
        <title>Updated reference genomes for cyclostephanoid diatoms.</title>
        <authorList>
            <person name="Roberts W.R."/>
            <person name="Alverson A.J."/>
        </authorList>
    </citation>
    <scope>NUCLEOTIDE SEQUENCE [LARGE SCALE GENOMIC DNA]</scope>
    <source>
        <strain evidence="2 3">AJA276-08</strain>
    </source>
</reference>
<evidence type="ECO:0000313" key="3">
    <source>
        <dbReference type="Proteomes" id="UP001530315"/>
    </source>
</evidence>
<feature type="region of interest" description="Disordered" evidence="1">
    <location>
        <begin position="1"/>
        <end position="79"/>
    </location>
</feature>
<protein>
    <submittedName>
        <fullName evidence="2">Uncharacterized protein</fullName>
    </submittedName>
</protein>
<dbReference type="EMBL" id="JALLAZ020000363">
    <property type="protein sequence ID" value="KAL3796990.1"/>
    <property type="molecule type" value="Genomic_DNA"/>
</dbReference>
<evidence type="ECO:0000313" key="2">
    <source>
        <dbReference type="EMBL" id="KAL3796990.1"/>
    </source>
</evidence>
<keyword evidence="3" id="KW-1185">Reference proteome</keyword>
<comment type="caution">
    <text evidence="2">The sequence shown here is derived from an EMBL/GenBank/DDBJ whole genome shotgun (WGS) entry which is preliminary data.</text>
</comment>
<accession>A0ABD3QA69</accession>
<feature type="compositionally biased region" description="Basic and acidic residues" evidence="1">
    <location>
        <begin position="23"/>
        <end position="32"/>
    </location>
</feature>
<proteinExistence type="predicted"/>
<evidence type="ECO:0000256" key="1">
    <source>
        <dbReference type="SAM" id="MobiDB-lite"/>
    </source>
</evidence>